<protein>
    <submittedName>
        <fullName evidence="2">Uncharacterized protein</fullName>
    </submittedName>
</protein>
<gene>
    <name evidence="2" type="primary">EVAR_53829_1</name>
    <name evidence="2" type="ORF">TNCV_3295451</name>
</gene>
<feature type="region of interest" description="Disordered" evidence="1">
    <location>
        <begin position="24"/>
        <end position="46"/>
    </location>
</feature>
<evidence type="ECO:0000313" key="2">
    <source>
        <dbReference type="EMBL" id="GFY21901.1"/>
    </source>
</evidence>
<keyword evidence="3" id="KW-1185">Reference proteome</keyword>
<comment type="caution">
    <text evidence="2">The sequence shown here is derived from an EMBL/GenBank/DDBJ whole genome shotgun (WGS) entry which is preliminary data.</text>
</comment>
<organism evidence="2 3">
    <name type="scientific">Trichonephila clavipes</name>
    <name type="common">Golden silk orbweaver</name>
    <name type="synonym">Nephila clavipes</name>
    <dbReference type="NCBI Taxonomy" id="2585209"/>
    <lineage>
        <taxon>Eukaryota</taxon>
        <taxon>Metazoa</taxon>
        <taxon>Ecdysozoa</taxon>
        <taxon>Arthropoda</taxon>
        <taxon>Chelicerata</taxon>
        <taxon>Arachnida</taxon>
        <taxon>Araneae</taxon>
        <taxon>Araneomorphae</taxon>
        <taxon>Entelegynae</taxon>
        <taxon>Araneoidea</taxon>
        <taxon>Nephilidae</taxon>
        <taxon>Trichonephila</taxon>
    </lineage>
</organism>
<evidence type="ECO:0000313" key="3">
    <source>
        <dbReference type="Proteomes" id="UP000887159"/>
    </source>
</evidence>
<reference evidence="2" key="1">
    <citation type="submission" date="2020-08" db="EMBL/GenBank/DDBJ databases">
        <title>Multicomponent nature underlies the extraordinary mechanical properties of spider dragline silk.</title>
        <authorList>
            <person name="Kono N."/>
            <person name="Nakamura H."/>
            <person name="Mori M."/>
            <person name="Yoshida Y."/>
            <person name="Ohtoshi R."/>
            <person name="Malay A.D."/>
            <person name="Moran D.A.P."/>
            <person name="Tomita M."/>
            <person name="Numata K."/>
            <person name="Arakawa K."/>
        </authorList>
    </citation>
    <scope>NUCLEOTIDE SEQUENCE</scope>
</reference>
<name>A0A8X6T143_TRICX</name>
<evidence type="ECO:0000256" key="1">
    <source>
        <dbReference type="SAM" id="MobiDB-lite"/>
    </source>
</evidence>
<proteinExistence type="predicted"/>
<dbReference type="Proteomes" id="UP000887159">
    <property type="component" value="Unassembled WGS sequence"/>
</dbReference>
<accession>A0A8X6T143</accession>
<dbReference type="EMBL" id="BMAU01021359">
    <property type="protein sequence ID" value="GFY21901.1"/>
    <property type="molecule type" value="Genomic_DNA"/>
</dbReference>
<dbReference type="AlphaFoldDB" id="A0A8X6T143"/>
<sequence>MECEIVKIKFKKKETTKKSRRFMKEKTKVNRKTHQNSQAKNWEKKGIKDDYMKRYRASQSEDRASRLQQMHLHNVESGRSVANNPLYKDVTIDQNVVTNEEDIIRVEEAPAEMAEETNGDPSEDTSSYMRINDFSRIVPFVYKRSNLNMISGDQIYSDVRFQTEKNFATHPIDEDGYLLVRNFNVIKNDLVAFNKRFQINFDGEPRIYRSLNDQVDQADFGRILHQGVDIFFEDHNAGNKGDHLG</sequence>